<dbReference type="Proteomes" id="UP000000424">
    <property type="component" value="Chromosome"/>
</dbReference>
<organism evidence="2 3">
    <name type="scientific">Chlamydia pneumoniae</name>
    <name type="common">Chlamydophila pneumoniae</name>
    <dbReference type="NCBI Taxonomy" id="83558"/>
    <lineage>
        <taxon>Bacteria</taxon>
        <taxon>Pseudomonadati</taxon>
        <taxon>Chlamydiota</taxon>
        <taxon>Chlamydiia</taxon>
        <taxon>Chlamydiales</taxon>
        <taxon>Chlamydiaceae</taxon>
        <taxon>Chlamydia/Chlamydophila group</taxon>
        <taxon>Chlamydia</taxon>
    </lineage>
</organism>
<feature type="transmembrane region" description="Helical" evidence="1">
    <location>
        <begin position="90"/>
        <end position="115"/>
    </location>
</feature>
<proteinExistence type="predicted"/>
<evidence type="ECO:0000313" key="2">
    <source>
        <dbReference type="EMBL" id="AAP98165.1"/>
    </source>
</evidence>
<dbReference type="EMBL" id="AE009440">
    <property type="protein sequence ID" value="AAP98165.1"/>
    <property type="molecule type" value="Genomic_DNA"/>
</dbReference>
<keyword evidence="1" id="KW-1133">Transmembrane helix</keyword>
<dbReference type="RefSeq" id="WP_010882877.1">
    <property type="nucleotide sequence ID" value="NC_005043.1"/>
</dbReference>
<name>A0ABM5LC39_CHLPN</name>
<keyword evidence="1" id="KW-0472">Membrane</keyword>
<evidence type="ECO:0000313" key="3">
    <source>
        <dbReference type="Proteomes" id="UP000000424"/>
    </source>
</evidence>
<dbReference type="GeneID" id="45050271"/>
<accession>A0ABM5LC39</accession>
<reference evidence="2" key="1">
    <citation type="submission" date="2002-05" db="EMBL/GenBank/DDBJ databases">
        <title>The genome sequence of Chlamydia pneumoniae TW183 and comparison with other Chlamydia strains based on whole genome sequence analysis.</title>
        <authorList>
            <person name="Geng M.M."/>
            <person name="Schuhmacher A."/>
            <person name="Muehldorfer I."/>
            <person name="Bensch K.W."/>
            <person name="Schaefer K.P."/>
            <person name="Schneider S."/>
            <person name="Pohl T."/>
            <person name="Essig A."/>
            <person name="Marre R."/>
            <person name="Melchers K."/>
        </authorList>
    </citation>
    <scope>NUCLEOTIDE SEQUENCE [LARGE SCALE GENOMIC DNA]</scope>
    <source>
        <strain evidence="2">TW-183</strain>
    </source>
</reference>
<feature type="transmembrane region" description="Helical" evidence="1">
    <location>
        <begin position="56"/>
        <end position="78"/>
    </location>
</feature>
<gene>
    <name evidence="2" type="ordered locus">CpB0232</name>
</gene>
<sequence>MPYYANTLEFIQGTQSLCPLFKYGFVRHHYKGQLEIEDASHDWDFLEPPSTWKRTLLAAIPILGSVIGLGRLFSIWSIREPQDSQEYKSIFWHTLCAVLEILGLGIVALILKILATFIMAMPGLKRVATFLFYS</sequence>
<protein>
    <submittedName>
        <fullName evidence="2">Uncharacterized protein</fullName>
    </submittedName>
</protein>
<evidence type="ECO:0000256" key="1">
    <source>
        <dbReference type="SAM" id="Phobius"/>
    </source>
</evidence>
<keyword evidence="1" id="KW-0812">Transmembrane</keyword>
<keyword evidence="3" id="KW-1185">Reference proteome</keyword>